<protein>
    <submittedName>
        <fullName evidence="1">Uncharacterized protein</fullName>
    </submittedName>
</protein>
<accession>A0A218MKJ4</accession>
<evidence type="ECO:0000313" key="1">
    <source>
        <dbReference type="EMBL" id="ASE99799.1"/>
    </source>
</evidence>
<name>A0A218MKJ4_9VIRU</name>
<proteinExistence type="predicted"/>
<reference evidence="1" key="2">
    <citation type="journal article" date="2017" name="Nat. Commun.">
        <title>Single-virus genomics reveals hidden cosmopolitan and abundant viruses.</title>
        <authorList>
            <person name="Martinez-Hernandez F."/>
            <person name="Fornas O."/>
            <person name="Lluesma Gomez M."/>
            <person name="Bolduc B."/>
            <person name="de la Cruz Pena M.J."/>
            <person name="Martinez J.M."/>
            <person name="Anton J."/>
            <person name="Gasol J.M."/>
            <person name="Rosselli R."/>
            <person name="Rodriguez-Valera F."/>
            <person name="Sullivan M.B."/>
            <person name="Acinas S.G."/>
            <person name="Martinez-Garcia M."/>
        </authorList>
    </citation>
    <scope>NUCLEOTIDE SEQUENCE</scope>
</reference>
<organism evidence="1">
    <name type="scientific">uncultured virus</name>
    <dbReference type="NCBI Taxonomy" id="340016"/>
    <lineage>
        <taxon>Viruses</taxon>
        <taxon>environmental samples</taxon>
    </lineage>
</organism>
<dbReference type="EMBL" id="KY052796">
    <property type="protein sequence ID" value="ASE99799.1"/>
    <property type="molecule type" value="Genomic_DNA"/>
</dbReference>
<sequence length="91" mass="11073">MPAHKVIKRNQLIYSNAIARTSNWPRHFKKHEFEDVNKFDKEQEWPIHFDIKMRPDCHRILFEHANGELYQLDIPNSVYRELKTVERVTLN</sequence>
<reference evidence="1" key="1">
    <citation type="submission" date="2016-10" db="EMBL/GenBank/DDBJ databases">
        <authorList>
            <person name="Varghese N."/>
        </authorList>
    </citation>
    <scope>NUCLEOTIDE SEQUENCE</scope>
</reference>